<evidence type="ECO:0000256" key="7">
    <source>
        <dbReference type="ARBA" id="ARBA00023134"/>
    </source>
</evidence>
<evidence type="ECO:0000313" key="13">
    <source>
        <dbReference type="Proteomes" id="UP000515344"/>
    </source>
</evidence>
<keyword evidence="8 10" id="KW-0717">Septation</keyword>
<dbReference type="GO" id="GO:0000917">
    <property type="term" value="P:division septum assembly"/>
    <property type="evidence" value="ECO:0007669"/>
    <property type="project" value="UniProtKB-KW"/>
</dbReference>
<evidence type="ECO:0000256" key="10">
    <source>
        <dbReference type="HAMAP-Rule" id="MF_00321"/>
    </source>
</evidence>
<dbReference type="GO" id="GO:0005525">
    <property type="term" value="F:GTP binding"/>
    <property type="evidence" value="ECO:0007669"/>
    <property type="project" value="UniProtKB-UniRule"/>
</dbReference>
<reference evidence="13" key="1">
    <citation type="submission" date="2020-08" db="EMBL/GenBank/DDBJ databases">
        <title>Lacibacter sp. S13-6-6 genome sequencing.</title>
        <authorList>
            <person name="Jin L."/>
        </authorList>
    </citation>
    <scope>NUCLEOTIDE SEQUENCE [LARGE SCALE GENOMIC DNA]</scope>
    <source>
        <strain evidence="13">S13-6-6</strain>
    </source>
</reference>
<evidence type="ECO:0000256" key="2">
    <source>
        <dbReference type="ARBA" id="ARBA00009638"/>
    </source>
</evidence>
<keyword evidence="6" id="KW-0460">Magnesium</keyword>
<evidence type="ECO:0000256" key="8">
    <source>
        <dbReference type="ARBA" id="ARBA00023210"/>
    </source>
</evidence>
<comment type="cofactor">
    <cofactor evidence="1">
        <name>Mg(2+)</name>
        <dbReference type="ChEBI" id="CHEBI:18420"/>
    </cofactor>
</comment>
<keyword evidence="3 10" id="KW-0132">Cell division</keyword>
<accession>A0A7G5XEC8</accession>
<evidence type="ECO:0000256" key="9">
    <source>
        <dbReference type="ARBA" id="ARBA00023306"/>
    </source>
</evidence>
<keyword evidence="7 10" id="KW-0342">GTP-binding</keyword>
<sequence>MNIHSATYVISSPKVEDCPKPDKPEYAFIGRSNVGKSSLINMICNNQKLAKTSGSPGKTQMINHFLIESLDEKNNKKTDWYLVDLPGYGYAKVAQGKRKQWIKMIENYIRKRENLLNLFVLVDSRHKPQEIDLEFINQLGEWKIPFTIVFTKADKTTQKEVAAHVKSFLTALGKSWQFLPQSFVSSAVKFRGRKEILQFIEECNKEAAAQAVIAKEITR</sequence>
<keyword evidence="9 10" id="KW-0131">Cell cycle</keyword>
<dbReference type="Pfam" id="PF01926">
    <property type="entry name" value="MMR_HSR1"/>
    <property type="match status" value="1"/>
</dbReference>
<comment type="similarity">
    <text evidence="2 10">Belongs to the TRAFAC class TrmE-Era-EngA-EngB-Septin-like GTPase superfamily. EngB GTPase family.</text>
</comment>
<evidence type="ECO:0000259" key="11">
    <source>
        <dbReference type="PROSITE" id="PS51706"/>
    </source>
</evidence>
<dbReference type="PANTHER" id="PTHR11649">
    <property type="entry name" value="MSS1/TRME-RELATED GTP-BINDING PROTEIN"/>
    <property type="match status" value="1"/>
</dbReference>
<evidence type="ECO:0000256" key="1">
    <source>
        <dbReference type="ARBA" id="ARBA00001946"/>
    </source>
</evidence>
<keyword evidence="13" id="KW-1185">Reference proteome</keyword>
<dbReference type="PROSITE" id="PS51706">
    <property type="entry name" value="G_ENGB"/>
    <property type="match status" value="1"/>
</dbReference>
<protein>
    <recommendedName>
        <fullName evidence="10">Probable GTP-binding protein EngB</fullName>
    </recommendedName>
</protein>
<evidence type="ECO:0000256" key="5">
    <source>
        <dbReference type="ARBA" id="ARBA00022741"/>
    </source>
</evidence>
<dbReference type="InterPro" id="IPR006073">
    <property type="entry name" value="GTP-bd"/>
</dbReference>
<dbReference type="EMBL" id="CP060007">
    <property type="protein sequence ID" value="QNA43831.1"/>
    <property type="molecule type" value="Genomic_DNA"/>
</dbReference>
<organism evidence="12 13">
    <name type="scientific">Lacibacter sediminis</name>
    <dbReference type="NCBI Taxonomy" id="2760713"/>
    <lineage>
        <taxon>Bacteria</taxon>
        <taxon>Pseudomonadati</taxon>
        <taxon>Bacteroidota</taxon>
        <taxon>Chitinophagia</taxon>
        <taxon>Chitinophagales</taxon>
        <taxon>Chitinophagaceae</taxon>
        <taxon>Lacibacter</taxon>
    </lineage>
</organism>
<proteinExistence type="inferred from homology"/>
<dbReference type="Gene3D" id="3.40.50.300">
    <property type="entry name" value="P-loop containing nucleotide triphosphate hydrolases"/>
    <property type="match status" value="1"/>
</dbReference>
<dbReference type="NCBIfam" id="TIGR03598">
    <property type="entry name" value="GTPase_YsxC"/>
    <property type="match status" value="1"/>
</dbReference>
<name>A0A7G5XEC8_9BACT</name>
<evidence type="ECO:0000256" key="3">
    <source>
        <dbReference type="ARBA" id="ARBA00022618"/>
    </source>
</evidence>
<dbReference type="InterPro" id="IPR019987">
    <property type="entry name" value="GTP-bd_ribosome_bio_YsxC"/>
</dbReference>
<dbReference type="RefSeq" id="WP_182802093.1">
    <property type="nucleotide sequence ID" value="NZ_CP060007.1"/>
</dbReference>
<dbReference type="FunFam" id="3.40.50.300:FF:000098">
    <property type="entry name" value="Probable GTP-binding protein EngB"/>
    <property type="match status" value="1"/>
</dbReference>
<evidence type="ECO:0000256" key="4">
    <source>
        <dbReference type="ARBA" id="ARBA00022723"/>
    </source>
</evidence>
<dbReference type="InterPro" id="IPR027417">
    <property type="entry name" value="P-loop_NTPase"/>
</dbReference>
<keyword evidence="5 10" id="KW-0547">Nucleotide-binding</keyword>
<evidence type="ECO:0000313" key="12">
    <source>
        <dbReference type="EMBL" id="QNA43831.1"/>
    </source>
</evidence>
<dbReference type="PANTHER" id="PTHR11649:SF13">
    <property type="entry name" value="ENGB-TYPE G DOMAIN-CONTAINING PROTEIN"/>
    <property type="match status" value="1"/>
</dbReference>
<dbReference type="KEGG" id="lacs:H4075_17385"/>
<keyword evidence="4" id="KW-0479">Metal-binding</keyword>
<dbReference type="InterPro" id="IPR030393">
    <property type="entry name" value="G_ENGB_dom"/>
</dbReference>
<evidence type="ECO:0000256" key="6">
    <source>
        <dbReference type="ARBA" id="ARBA00022842"/>
    </source>
</evidence>
<dbReference type="AlphaFoldDB" id="A0A7G5XEC8"/>
<comment type="function">
    <text evidence="10">Necessary for normal cell division and for the maintenance of normal septation.</text>
</comment>
<dbReference type="Proteomes" id="UP000515344">
    <property type="component" value="Chromosome"/>
</dbReference>
<dbReference type="HAMAP" id="MF_00321">
    <property type="entry name" value="GTPase_EngB"/>
    <property type="match status" value="1"/>
</dbReference>
<feature type="domain" description="EngB-type G" evidence="11">
    <location>
        <begin position="22"/>
        <end position="206"/>
    </location>
</feature>
<gene>
    <name evidence="10" type="primary">engB</name>
    <name evidence="12" type="ORF">H4075_17385</name>
</gene>
<dbReference type="CDD" id="cd01876">
    <property type="entry name" value="YihA_EngB"/>
    <property type="match status" value="1"/>
</dbReference>
<dbReference type="GO" id="GO:0046872">
    <property type="term" value="F:metal ion binding"/>
    <property type="evidence" value="ECO:0007669"/>
    <property type="project" value="UniProtKB-KW"/>
</dbReference>
<dbReference type="SUPFAM" id="SSF52540">
    <property type="entry name" value="P-loop containing nucleoside triphosphate hydrolases"/>
    <property type="match status" value="1"/>
</dbReference>